<organism evidence="1 2">
    <name type="scientific">Massilia haematophila</name>
    <dbReference type="NCBI Taxonomy" id="457923"/>
    <lineage>
        <taxon>Bacteria</taxon>
        <taxon>Pseudomonadati</taxon>
        <taxon>Pseudomonadota</taxon>
        <taxon>Betaproteobacteria</taxon>
        <taxon>Burkholderiales</taxon>
        <taxon>Oxalobacteraceae</taxon>
        <taxon>Telluria group</taxon>
        <taxon>Massilia</taxon>
    </lineage>
</organism>
<proteinExistence type="predicted"/>
<keyword evidence="2" id="KW-1185">Reference proteome</keyword>
<accession>A0ABV7PDF9</accession>
<name>A0ABV7PDF9_9BURK</name>
<gene>
    <name evidence="1" type="ORF">ACFOPH_02925</name>
</gene>
<comment type="caution">
    <text evidence="1">The sequence shown here is derived from an EMBL/GenBank/DDBJ whole genome shotgun (WGS) entry which is preliminary data.</text>
</comment>
<reference evidence="2" key="1">
    <citation type="journal article" date="2019" name="Int. J. Syst. Evol. Microbiol.">
        <title>The Global Catalogue of Microorganisms (GCM) 10K type strain sequencing project: providing services to taxonomists for standard genome sequencing and annotation.</title>
        <authorList>
            <consortium name="The Broad Institute Genomics Platform"/>
            <consortium name="The Broad Institute Genome Sequencing Center for Infectious Disease"/>
            <person name="Wu L."/>
            <person name="Ma J."/>
        </authorList>
    </citation>
    <scope>NUCLEOTIDE SEQUENCE [LARGE SCALE GENOMIC DNA]</scope>
    <source>
        <strain evidence="2">CCM 7480</strain>
    </source>
</reference>
<evidence type="ECO:0000313" key="1">
    <source>
        <dbReference type="EMBL" id="MFC3457204.1"/>
    </source>
</evidence>
<dbReference type="RefSeq" id="WP_379733386.1">
    <property type="nucleotide sequence ID" value="NZ_JBHRVV010000001.1"/>
</dbReference>
<protein>
    <submittedName>
        <fullName evidence="1">Uncharacterized protein</fullName>
    </submittedName>
</protein>
<sequence>MNLATGAALTAETFDDFVQRLRHHVRGEGVDWHSTADALFTVQARRITFGIDRDYTDKWAVYVDESMYFSVLDYWGDQSEEQRARLHRLAQEQSSCGFLALSEQDQWDILAELPEHTVSGWDERWEIVNSHLTKEAAEAFIRRKKHDYRDGLRIYVEAQVYCWEFNTIIAGLLDGKIKFGD</sequence>
<dbReference type="EMBL" id="JBHRVV010000001">
    <property type="protein sequence ID" value="MFC3457204.1"/>
    <property type="molecule type" value="Genomic_DNA"/>
</dbReference>
<evidence type="ECO:0000313" key="2">
    <source>
        <dbReference type="Proteomes" id="UP001595665"/>
    </source>
</evidence>
<dbReference type="Proteomes" id="UP001595665">
    <property type="component" value="Unassembled WGS sequence"/>
</dbReference>